<organism evidence="7 8">
    <name type="scientific">Brachionus plicatilis</name>
    <name type="common">Marine rotifer</name>
    <name type="synonym">Brachionus muelleri</name>
    <dbReference type="NCBI Taxonomy" id="10195"/>
    <lineage>
        <taxon>Eukaryota</taxon>
        <taxon>Metazoa</taxon>
        <taxon>Spiralia</taxon>
        <taxon>Gnathifera</taxon>
        <taxon>Rotifera</taxon>
        <taxon>Eurotatoria</taxon>
        <taxon>Monogononta</taxon>
        <taxon>Pseudotrocha</taxon>
        <taxon>Ploima</taxon>
        <taxon>Brachionidae</taxon>
        <taxon>Brachionus</taxon>
    </lineage>
</organism>
<keyword evidence="1" id="KW-0963">Cytoplasm</keyword>
<evidence type="ECO:0000313" key="7">
    <source>
        <dbReference type="EMBL" id="RNA43422.1"/>
    </source>
</evidence>
<dbReference type="PANTHER" id="PTHR23245">
    <property type="entry name" value="TRNA METHYLTRANSFERASE"/>
    <property type="match status" value="1"/>
</dbReference>
<dbReference type="STRING" id="10195.A0A3M7T5X4"/>
<dbReference type="InterPro" id="IPR056743">
    <property type="entry name" value="TRM5-TYW2-like_MTfase"/>
</dbReference>
<dbReference type="InterPro" id="IPR030382">
    <property type="entry name" value="MeTrfase_TRM5/TYW2"/>
</dbReference>
<dbReference type="Gene3D" id="3.30.300.110">
    <property type="entry name" value="Met-10+ protein-like domains"/>
    <property type="match status" value="1"/>
</dbReference>
<dbReference type="Proteomes" id="UP000276133">
    <property type="component" value="Unassembled WGS sequence"/>
</dbReference>
<name>A0A3M7T5X4_BRAPC</name>
<accession>A0A3M7T5X4</accession>
<dbReference type="SUPFAM" id="SSF53335">
    <property type="entry name" value="S-adenosyl-L-methionine-dependent methyltransferases"/>
    <property type="match status" value="1"/>
</dbReference>
<reference evidence="7 8" key="1">
    <citation type="journal article" date="2018" name="Sci. Rep.">
        <title>Genomic signatures of local adaptation to the degree of environmental predictability in rotifers.</title>
        <authorList>
            <person name="Franch-Gras L."/>
            <person name="Hahn C."/>
            <person name="Garcia-Roger E.M."/>
            <person name="Carmona M.J."/>
            <person name="Serra M."/>
            <person name="Gomez A."/>
        </authorList>
    </citation>
    <scope>NUCLEOTIDE SEQUENCE [LARGE SCALE GENOMIC DNA]</scope>
    <source>
        <strain evidence="7">HYR1</strain>
    </source>
</reference>
<dbReference type="EMBL" id="REGN01000224">
    <property type="protein sequence ID" value="RNA43422.1"/>
    <property type="molecule type" value="Genomic_DNA"/>
</dbReference>
<dbReference type="OrthoDB" id="408788at2759"/>
<evidence type="ECO:0000256" key="1">
    <source>
        <dbReference type="ARBA" id="ARBA00022490"/>
    </source>
</evidence>
<dbReference type="GO" id="GO:0008175">
    <property type="term" value="F:tRNA methyltransferase activity"/>
    <property type="evidence" value="ECO:0007669"/>
    <property type="project" value="TreeGrafter"/>
</dbReference>
<dbReference type="GO" id="GO:0070901">
    <property type="term" value="P:mitochondrial tRNA methylation"/>
    <property type="evidence" value="ECO:0007669"/>
    <property type="project" value="TreeGrafter"/>
</dbReference>
<protein>
    <submittedName>
        <fullName evidence="7">tRNA (Guanine(37)-N1)-methyltransferase</fullName>
    </submittedName>
</protein>
<dbReference type="AlphaFoldDB" id="A0A3M7T5X4"/>
<keyword evidence="5" id="KW-0819">tRNA processing</keyword>
<evidence type="ECO:0000256" key="2">
    <source>
        <dbReference type="ARBA" id="ARBA00022603"/>
    </source>
</evidence>
<evidence type="ECO:0000256" key="5">
    <source>
        <dbReference type="ARBA" id="ARBA00022694"/>
    </source>
</evidence>
<dbReference type="Pfam" id="PF02475">
    <property type="entry name" value="TRM5-TYW2_MTfase"/>
    <property type="match status" value="1"/>
</dbReference>
<keyword evidence="8" id="KW-1185">Reference proteome</keyword>
<dbReference type="Gene3D" id="3.40.50.150">
    <property type="entry name" value="Vaccinia Virus protein VP39"/>
    <property type="match status" value="1"/>
</dbReference>
<evidence type="ECO:0000313" key="8">
    <source>
        <dbReference type="Proteomes" id="UP000276133"/>
    </source>
</evidence>
<dbReference type="InterPro" id="IPR056744">
    <property type="entry name" value="TRM5/TYW2-like_N"/>
</dbReference>
<keyword evidence="4" id="KW-0949">S-adenosyl-L-methionine</keyword>
<evidence type="ECO:0000256" key="4">
    <source>
        <dbReference type="ARBA" id="ARBA00022691"/>
    </source>
</evidence>
<dbReference type="PROSITE" id="PS51684">
    <property type="entry name" value="SAM_MT_TRM5_TYW2"/>
    <property type="match status" value="1"/>
</dbReference>
<dbReference type="PANTHER" id="PTHR23245:SF36">
    <property type="entry name" value="TRNA (GUANINE(37)-N1)-METHYLTRANSFERASE"/>
    <property type="match status" value="1"/>
</dbReference>
<proteinExistence type="predicted"/>
<feature type="domain" description="SAM-dependent methyltransferase TRM5/TYW2-type" evidence="6">
    <location>
        <begin position="1"/>
        <end position="313"/>
    </location>
</feature>
<keyword evidence="3 7" id="KW-0808">Transferase</keyword>
<evidence type="ECO:0000259" key="6">
    <source>
        <dbReference type="PROSITE" id="PS51684"/>
    </source>
</evidence>
<dbReference type="InterPro" id="IPR029063">
    <property type="entry name" value="SAM-dependent_MTases_sf"/>
</dbReference>
<sequence length="344" mass="40484">MSYKLNIALFKISEVLLDKVNHIRTVVNKVNEIDNTYRNFKFEILAGEKSSQVQCKENGCEFKFDFAHVYWNPRLGTEHERVVNLLNSDDIVYDVFAGVGPFSIPAATNKKIAACLSNDLNPHSYKYLLENYKNNNKSKTKLKDLETRKTLVKRSKIPDLVLTCEELKFDPNEFFMAFNLDGRDFIRTKFKYHLIELLNYRQANEFDFSRSKCYALMNLPAMSVEFLDSFTNLYKPDEIDRIKKALKPDLIENFQLHVFCYHFCKGDKTELVKIQERIRHEIYQQPELKIHSKYVRKVAPNKDMYCTMFQIGFKIFFTNGELNPKNKAVEDADVNREIKVQKIE</sequence>
<dbReference type="Pfam" id="PF25133">
    <property type="entry name" value="TYW2_N_2"/>
    <property type="match status" value="1"/>
</dbReference>
<keyword evidence="2 7" id="KW-0489">Methyltransferase</keyword>
<evidence type="ECO:0000256" key="3">
    <source>
        <dbReference type="ARBA" id="ARBA00022679"/>
    </source>
</evidence>
<gene>
    <name evidence="7" type="ORF">BpHYR1_039717</name>
</gene>
<dbReference type="GO" id="GO:0002939">
    <property type="term" value="P:tRNA N1-guanine methylation"/>
    <property type="evidence" value="ECO:0007669"/>
    <property type="project" value="TreeGrafter"/>
</dbReference>
<comment type="caution">
    <text evidence="7">The sequence shown here is derived from an EMBL/GenBank/DDBJ whole genome shotgun (WGS) entry which is preliminary data.</text>
</comment>
<dbReference type="GO" id="GO:0005759">
    <property type="term" value="C:mitochondrial matrix"/>
    <property type="evidence" value="ECO:0007669"/>
    <property type="project" value="TreeGrafter"/>
</dbReference>